<keyword evidence="3" id="KW-1185">Reference proteome</keyword>
<name>A0A6A5SVG1_9PLEO</name>
<sequence length="135" mass="15202">MYICSSIVLLSTTLFNTTTALPALFDETTLTSPMVNATYLAATAEQGVVWCSLYAGLVEPLSRKDDRMASFWISMWISMWDSYDEQEPRLRWDNGANIDTASTPQHCKSLASSTPERCLPLRGNVHMRTMRIWSG</sequence>
<feature type="chain" id="PRO_5025593124" description="Secreted protein" evidence="1">
    <location>
        <begin position="21"/>
        <end position="135"/>
    </location>
</feature>
<gene>
    <name evidence="2" type="ORF">EJ02DRAFT_423434</name>
</gene>
<feature type="signal peptide" evidence="1">
    <location>
        <begin position="1"/>
        <end position="20"/>
    </location>
</feature>
<accession>A0A6A5SVG1</accession>
<dbReference type="AlphaFoldDB" id="A0A6A5SVG1"/>
<organism evidence="2 3">
    <name type="scientific">Clathrospora elynae</name>
    <dbReference type="NCBI Taxonomy" id="706981"/>
    <lineage>
        <taxon>Eukaryota</taxon>
        <taxon>Fungi</taxon>
        <taxon>Dikarya</taxon>
        <taxon>Ascomycota</taxon>
        <taxon>Pezizomycotina</taxon>
        <taxon>Dothideomycetes</taxon>
        <taxon>Pleosporomycetidae</taxon>
        <taxon>Pleosporales</taxon>
        <taxon>Diademaceae</taxon>
        <taxon>Clathrospora</taxon>
    </lineage>
</organism>
<protein>
    <recommendedName>
        <fullName evidence="4">Secreted protein</fullName>
    </recommendedName>
</protein>
<evidence type="ECO:0000313" key="3">
    <source>
        <dbReference type="Proteomes" id="UP000800038"/>
    </source>
</evidence>
<evidence type="ECO:0008006" key="4">
    <source>
        <dbReference type="Google" id="ProtNLM"/>
    </source>
</evidence>
<dbReference type="EMBL" id="ML976053">
    <property type="protein sequence ID" value="KAF1941087.1"/>
    <property type="molecule type" value="Genomic_DNA"/>
</dbReference>
<evidence type="ECO:0000313" key="2">
    <source>
        <dbReference type="EMBL" id="KAF1941087.1"/>
    </source>
</evidence>
<proteinExistence type="predicted"/>
<evidence type="ECO:0000256" key="1">
    <source>
        <dbReference type="SAM" id="SignalP"/>
    </source>
</evidence>
<reference evidence="2" key="1">
    <citation type="journal article" date="2020" name="Stud. Mycol.">
        <title>101 Dothideomycetes genomes: a test case for predicting lifestyles and emergence of pathogens.</title>
        <authorList>
            <person name="Haridas S."/>
            <person name="Albert R."/>
            <person name="Binder M."/>
            <person name="Bloem J."/>
            <person name="Labutti K."/>
            <person name="Salamov A."/>
            <person name="Andreopoulos B."/>
            <person name="Baker S."/>
            <person name="Barry K."/>
            <person name="Bills G."/>
            <person name="Bluhm B."/>
            <person name="Cannon C."/>
            <person name="Castanera R."/>
            <person name="Culley D."/>
            <person name="Daum C."/>
            <person name="Ezra D."/>
            <person name="Gonzalez J."/>
            <person name="Henrissat B."/>
            <person name="Kuo A."/>
            <person name="Liang C."/>
            <person name="Lipzen A."/>
            <person name="Lutzoni F."/>
            <person name="Magnuson J."/>
            <person name="Mondo S."/>
            <person name="Nolan M."/>
            <person name="Ohm R."/>
            <person name="Pangilinan J."/>
            <person name="Park H.-J."/>
            <person name="Ramirez L."/>
            <person name="Alfaro M."/>
            <person name="Sun H."/>
            <person name="Tritt A."/>
            <person name="Yoshinaga Y."/>
            <person name="Zwiers L.-H."/>
            <person name="Turgeon B."/>
            <person name="Goodwin S."/>
            <person name="Spatafora J."/>
            <person name="Crous P."/>
            <person name="Grigoriev I."/>
        </authorList>
    </citation>
    <scope>NUCLEOTIDE SEQUENCE</scope>
    <source>
        <strain evidence="2">CBS 161.51</strain>
    </source>
</reference>
<keyword evidence="1" id="KW-0732">Signal</keyword>
<dbReference type="Proteomes" id="UP000800038">
    <property type="component" value="Unassembled WGS sequence"/>
</dbReference>